<dbReference type="Pfam" id="PF17657">
    <property type="entry name" value="DNA_pol3_finger"/>
    <property type="match status" value="1"/>
</dbReference>
<reference evidence="14 15" key="1">
    <citation type="submission" date="2020-05" db="EMBL/GenBank/DDBJ databases">
        <title>Streptobacillus felis strain LHL191014123.</title>
        <authorList>
            <person name="Fawzy A."/>
            <person name="Rau J."/>
            <person name="Risse K."/>
            <person name="Schauerte N."/>
            <person name="Geiger C."/>
            <person name="Blom J."/>
            <person name="Imirzalioglu C."/>
            <person name="Falgenhauer J."/>
            <person name="Bach A."/>
            <person name="Herden C."/>
            <person name="Eisenberg T."/>
        </authorList>
    </citation>
    <scope>NUCLEOTIDE SEQUENCE [LARGE SCALE GENOMIC DNA]</scope>
    <source>
        <strain evidence="14 15">LHL191014123</strain>
    </source>
</reference>
<dbReference type="Gene3D" id="1.20.5.140">
    <property type="match status" value="1"/>
</dbReference>
<evidence type="ECO:0000313" key="14">
    <source>
        <dbReference type="EMBL" id="NYV27680.1"/>
    </source>
</evidence>
<dbReference type="SMART" id="SM00481">
    <property type="entry name" value="POLIIIAc"/>
    <property type="match status" value="1"/>
</dbReference>
<dbReference type="RefSeq" id="WP_180135703.1">
    <property type="nucleotide sequence ID" value="NZ_JABMKT010000008.1"/>
</dbReference>
<evidence type="ECO:0000256" key="8">
    <source>
        <dbReference type="ARBA" id="ARBA00022839"/>
    </source>
</evidence>
<name>A0A7Z0TA55_9FUSO</name>
<feature type="domain" description="Polymerase/histidinol phosphatase N-terminal" evidence="13">
    <location>
        <begin position="309"/>
        <end position="382"/>
    </location>
</feature>
<dbReference type="PANTHER" id="PTHR32294:SF5">
    <property type="entry name" value="DNA POLYMERASE III POLC-TYPE"/>
    <property type="match status" value="1"/>
</dbReference>
<evidence type="ECO:0000256" key="3">
    <source>
        <dbReference type="ARBA" id="ARBA00022679"/>
    </source>
</evidence>
<dbReference type="GO" id="GO:0003887">
    <property type="term" value="F:DNA-directed DNA polymerase activity"/>
    <property type="evidence" value="ECO:0007669"/>
    <property type="project" value="UniProtKB-UniRule"/>
</dbReference>
<dbReference type="Gene3D" id="3.30.420.10">
    <property type="entry name" value="Ribonuclease H-like superfamily/Ribonuclease H"/>
    <property type="match status" value="1"/>
</dbReference>
<dbReference type="CDD" id="cd07435">
    <property type="entry name" value="PHP_PolIIIA_POLC"/>
    <property type="match status" value="1"/>
</dbReference>
<protein>
    <recommendedName>
        <fullName evidence="11">DNA polymerase III PolC-type</fullName>
        <shortName evidence="11">PolIII</shortName>
        <ecNumber evidence="11">2.7.7.7</ecNumber>
    </recommendedName>
</protein>
<dbReference type="Gene3D" id="3.20.20.140">
    <property type="entry name" value="Metal-dependent hydrolases"/>
    <property type="match status" value="1"/>
</dbReference>
<evidence type="ECO:0000256" key="9">
    <source>
        <dbReference type="ARBA" id="ARBA00022932"/>
    </source>
</evidence>
<evidence type="ECO:0000256" key="5">
    <source>
        <dbReference type="ARBA" id="ARBA00022705"/>
    </source>
</evidence>
<dbReference type="InterPro" id="IPR003141">
    <property type="entry name" value="Pol/His_phosphatase_N"/>
</dbReference>
<dbReference type="GO" id="GO:0008408">
    <property type="term" value="F:3'-5' exonuclease activity"/>
    <property type="evidence" value="ECO:0007669"/>
    <property type="project" value="UniProtKB-UniRule"/>
</dbReference>
<dbReference type="InterPro" id="IPR012337">
    <property type="entry name" value="RNaseH-like_sf"/>
</dbReference>
<keyword evidence="8 11" id="KW-0269">Exonuclease</keyword>
<dbReference type="NCBIfam" id="TIGR00573">
    <property type="entry name" value="dnaq"/>
    <property type="match status" value="1"/>
</dbReference>
<dbReference type="CDD" id="cd06127">
    <property type="entry name" value="DEDDh"/>
    <property type="match status" value="1"/>
</dbReference>
<dbReference type="Gene3D" id="2.40.50.140">
    <property type="entry name" value="Nucleic acid-binding proteins"/>
    <property type="match status" value="1"/>
</dbReference>
<keyword evidence="2 11" id="KW-0963">Cytoplasm</keyword>
<dbReference type="Gene3D" id="1.10.150.700">
    <property type="entry name" value="PolC, middle finger domain"/>
    <property type="match status" value="2"/>
</dbReference>
<dbReference type="InterPro" id="IPR044923">
    <property type="entry name" value="PolC_middle_finger_sf"/>
</dbReference>
<comment type="caution">
    <text evidence="14">The sequence shown here is derived from an EMBL/GenBank/DDBJ whole genome shotgun (WGS) entry which is preliminary data.</text>
</comment>
<evidence type="ECO:0000259" key="13">
    <source>
        <dbReference type="SMART" id="SM00481"/>
    </source>
</evidence>
<evidence type="ECO:0000256" key="2">
    <source>
        <dbReference type="ARBA" id="ARBA00022490"/>
    </source>
</evidence>
<dbReference type="Pfam" id="PF07733">
    <property type="entry name" value="DNA_pol3_alpha"/>
    <property type="match status" value="1"/>
</dbReference>
<evidence type="ECO:0000256" key="4">
    <source>
        <dbReference type="ARBA" id="ARBA00022695"/>
    </source>
</evidence>
<dbReference type="Proteomes" id="UP000526184">
    <property type="component" value="Unassembled WGS sequence"/>
</dbReference>
<comment type="function">
    <text evidence="1 11">Required for replicative DNA synthesis. This DNA polymerase also exhibits 3' to 5' exonuclease activity.</text>
</comment>
<dbReference type="InterPro" id="IPR036397">
    <property type="entry name" value="RNaseH_sf"/>
</dbReference>
<keyword evidence="15" id="KW-1185">Reference proteome</keyword>
<dbReference type="SUPFAM" id="SSF160975">
    <property type="entry name" value="AF1531-like"/>
    <property type="match status" value="1"/>
</dbReference>
<dbReference type="GO" id="GO:0003677">
    <property type="term" value="F:DNA binding"/>
    <property type="evidence" value="ECO:0007669"/>
    <property type="project" value="UniProtKB-UniRule"/>
</dbReference>
<evidence type="ECO:0000256" key="6">
    <source>
        <dbReference type="ARBA" id="ARBA00022722"/>
    </source>
</evidence>
<dbReference type="InterPro" id="IPR040982">
    <property type="entry name" value="DNA_pol3_finger"/>
</dbReference>
<dbReference type="Pfam" id="PF14579">
    <property type="entry name" value="HHH_6"/>
    <property type="match status" value="1"/>
</dbReference>
<dbReference type="Gene3D" id="1.10.150.870">
    <property type="match status" value="1"/>
</dbReference>
<dbReference type="HAMAP" id="MF_00356">
    <property type="entry name" value="DNApol_PolC"/>
    <property type="match status" value="1"/>
</dbReference>
<comment type="subcellular location">
    <subcellularLocation>
        <location evidence="11">Cytoplasm</location>
    </subcellularLocation>
</comment>
<evidence type="ECO:0000256" key="10">
    <source>
        <dbReference type="ARBA" id="ARBA00049244"/>
    </source>
</evidence>
<dbReference type="InterPro" id="IPR011708">
    <property type="entry name" value="DNA_pol3_alpha_NTPase_dom"/>
</dbReference>
<feature type="domain" description="Exonuclease" evidence="12">
    <location>
        <begin position="400"/>
        <end position="565"/>
    </location>
</feature>
<dbReference type="SUPFAM" id="SSF53098">
    <property type="entry name" value="Ribonuclease H-like"/>
    <property type="match status" value="1"/>
</dbReference>
<keyword evidence="5 11" id="KW-0235">DNA replication</keyword>
<dbReference type="GO" id="GO:0005737">
    <property type="term" value="C:cytoplasm"/>
    <property type="evidence" value="ECO:0007669"/>
    <property type="project" value="UniProtKB-SubCell"/>
</dbReference>
<dbReference type="InterPro" id="IPR029460">
    <property type="entry name" value="DNAPol_HHH"/>
</dbReference>
<evidence type="ECO:0000256" key="1">
    <source>
        <dbReference type="ARBA" id="ARBA00003452"/>
    </source>
</evidence>
<dbReference type="InterPro" id="IPR006054">
    <property type="entry name" value="DnaQ"/>
</dbReference>
<comment type="similarity">
    <text evidence="11">Belongs to the DNA polymerase type-C family. PolC subfamily.</text>
</comment>
<dbReference type="InterPro" id="IPR013520">
    <property type="entry name" value="Ribonucl_H"/>
</dbReference>
<accession>A0A7Z0TA55</accession>
<dbReference type="GO" id="GO:0006261">
    <property type="term" value="P:DNA-templated DNA replication"/>
    <property type="evidence" value="ECO:0007669"/>
    <property type="project" value="UniProtKB-UniRule"/>
</dbReference>
<dbReference type="SMART" id="SM00479">
    <property type="entry name" value="EXOIII"/>
    <property type="match status" value="1"/>
</dbReference>
<dbReference type="InterPro" id="IPR004805">
    <property type="entry name" value="DnaE2/DnaE/PolC"/>
</dbReference>
<dbReference type="EMBL" id="JABMKT010000008">
    <property type="protein sequence ID" value="NYV27680.1"/>
    <property type="molecule type" value="Genomic_DNA"/>
</dbReference>
<keyword evidence="3 11" id="KW-0808">Transferase</keyword>
<evidence type="ECO:0000259" key="12">
    <source>
        <dbReference type="SMART" id="SM00479"/>
    </source>
</evidence>
<dbReference type="InterPro" id="IPR006308">
    <property type="entry name" value="Pol_III_a_PolC-type_gram_pos"/>
</dbReference>
<dbReference type="NCBIfam" id="NF001688">
    <property type="entry name" value="PRK00448.1"/>
    <property type="match status" value="1"/>
</dbReference>
<keyword evidence="6 11" id="KW-0540">Nuclease</keyword>
<evidence type="ECO:0000256" key="11">
    <source>
        <dbReference type="HAMAP-Rule" id="MF_00356"/>
    </source>
</evidence>
<keyword evidence="7 11" id="KW-0378">Hydrolase</keyword>
<dbReference type="Pfam" id="PF00929">
    <property type="entry name" value="RNase_T"/>
    <property type="match status" value="1"/>
</dbReference>
<evidence type="ECO:0000256" key="7">
    <source>
        <dbReference type="ARBA" id="ARBA00022801"/>
    </source>
</evidence>
<evidence type="ECO:0000313" key="15">
    <source>
        <dbReference type="Proteomes" id="UP000526184"/>
    </source>
</evidence>
<dbReference type="FunFam" id="3.30.420.10:FF:000045">
    <property type="entry name" value="3'-5' exonuclease DinG"/>
    <property type="match status" value="1"/>
</dbReference>
<keyword evidence="4 11" id="KW-0548">Nucleotidyltransferase</keyword>
<proteinExistence type="inferred from homology"/>
<dbReference type="PANTHER" id="PTHR32294">
    <property type="entry name" value="DNA POLYMERASE III SUBUNIT ALPHA"/>
    <property type="match status" value="1"/>
</dbReference>
<sequence length="1463" mass="167992">MKKGYTILTVKEDTLNINDIKVTEIVLLRSRLEEVIINFDIINIENVFTNLDVIRRVLEEQVSDTLHVKFNTNKCEKEKFSIEEIIKYTISFVKYGNKILSSNIIGHTYVQTEKDLTIKLITLSNLGEKTNKKLKKFFNEMINQVFSQDFNIEITHEFNEKEAPVIKEIKKEEITFPKITIQKEVKKPGIVNNKKFAKSKLSLSKFTDVEELMIGQEIALKGEIFYLDIAATKSGKLKIVIYITDNENSVACTKFVNDKEEIAFKVGDVVEIAGKYEKFYDDYSIIIRSINIVEVENRERNDNAEEKRIELAAHTNMSDMLSTIEPKSGKEGSLVSRARKFGHKAVAVTDYGVVHAFPFVAMGVKDDEEFKVIYGIEAYMVDDSAPLIVNAKDVFIEEEEFVVFDIETTGFSPVNDKIIEIGAVKIKNGKVLDRFSEFINPERIIPKKIVELTGINDTMVKNSDTIDKVMPRFLDFVKGTTLVAHNAKFDVGFISKKCEVLNLDSDFSYIDTLEWAKILVDDVKRFSLDALTKRLNIKLDNHHRAVDDANATAELFRELLALVSAKGVERLIDVTEKLVKKPKIADTENITILVKNLAGLKRIYELVSISHLKYYGEKKPRILKTDLEKDRDNFLISSSPIYSGRFNKGKLVSLYVRGISNDEIMKELDFYDYVQIYPKSIYNDAIEMEEISNYDFIEKMNRDFVEMAKNKNKLAVATGNVYYLDDKDRKSKAALLLGSDRAFRTYQIDTGNYFRTTEEMLDEFSYLNDEDIKDVVIYNTHKINDQIEKIKPIPDGDYKPVMEGAEDEVRNMTYTRAYELYGNPLPEAVESRVKRELDSIIGNGFAVLYLIAQKLVKKSVDNGYLVGSRGSVGSSIVAYFMGITEVNALYPHYRCEKCKYFEMKDFEGSGVDLEEKKCPNCNCDLIRDGHSIPFEVFMGFKGDKTPDIDLNFSGEYQSEIHKYTKELFGDDYVFRAGTISGLAEKNAYTTAKKYFEESIKKEFENEIYSKYNMSLKKLDPITKASEEKRLDEKINDYCNRNKAEIYRVATKCTGARKTTGQHPGGMIVVPNYKSIYDFTPVQYPANDETSGSVTTHFDYHVMDQQLVKLDILGHDDPTTLRMLQDLTDVDIYNIPLTDKKVISIFNSTEALGVTEEQIGCKMGTNGIPEFGTDFVKKMLEDTLPTTFAELVRISGLSHGTDVWLNNAQEYVRDGVATLSEVITVRDDIMNRLIDKGMDKSEAFNIMEFVRKGQPSKNKEKWAEYKNSMMANNIDEWYIESCEKIKYMFPKGHAVAYVMMAVRIAYFKVYYPLEFYNAFLNRKYDDFSFKEMYGTIEEIKINLQKRKDLETRDLKVLDKKQIILFEILIEMYYRGIELLPIDIYKSDAMKFTIEDGKIRIPLIAMDQLGEVVAKTIAEEREIKEFTSIEDLSKRCKISKTVLEMLKTFGCIDSSIPESNQLTLF</sequence>
<gene>
    <name evidence="11" type="primary">polC</name>
    <name evidence="14" type="ORF">HP397_02405</name>
</gene>
<comment type="catalytic activity">
    <reaction evidence="10 11">
        <text>DNA(n) + a 2'-deoxyribonucleoside 5'-triphosphate = DNA(n+1) + diphosphate</text>
        <dbReference type="Rhea" id="RHEA:22508"/>
        <dbReference type="Rhea" id="RHEA-COMP:17339"/>
        <dbReference type="Rhea" id="RHEA-COMP:17340"/>
        <dbReference type="ChEBI" id="CHEBI:33019"/>
        <dbReference type="ChEBI" id="CHEBI:61560"/>
        <dbReference type="ChEBI" id="CHEBI:173112"/>
        <dbReference type="EC" id="2.7.7.7"/>
    </reaction>
</comment>
<organism evidence="14 15">
    <name type="scientific">Streptobacillus felis</name>
    <dbReference type="NCBI Taxonomy" id="1384509"/>
    <lineage>
        <taxon>Bacteria</taxon>
        <taxon>Fusobacteriati</taxon>
        <taxon>Fusobacteriota</taxon>
        <taxon>Fusobacteriia</taxon>
        <taxon>Fusobacteriales</taxon>
        <taxon>Leptotrichiaceae</taxon>
        <taxon>Streptobacillus</taxon>
    </lineage>
</organism>
<keyword evidence="9 11" id="KW-0239">DNA-directed DNA polymerase</keyword>
<dbReference type="EC" id="2.7.7.7" evidence="11"/>
<dbReference type="Gene3D" id="3.30.1900.20">
    <property type="match status" value="2"/>
</dbReference>
<dbReference type="InterPro" id="IPR012340">
    <property type="entry name" value="NA-bd_OB-fold"/>
</dbReference>